<reference evidence="2" key="1">
    <citation type="journal article" date="2021" name="Antonie Van Leeuwenhoek">
        <title>Draft genome and description of Waterburya agarophytonicola gen. nov. sp. nov. (Pleurocapsales, Cyanobacteria): a seaweed symbiont.</title>
        <authorList>
            <person name="Bonthond G."/>
            <person name="Shalygin S."/>
            <person name="Bayer T."/>
            <person name="Weinberger F."/>
        </authorList>
    </citation>
    <scope>NUCLEOTIDE SEQUENCE</scope>
    <source>
        <strain evidence="2">KI4</strain>
    </source>
</reference>
<dbReference type="RefSeq" id="WP_229638710.1">
    <property type="nucleotide sequence ID" value="NZ_JADWDC010000003.1"/>
</dbReference>
<dbReference type="AlphaFoldDB" id="A0A964FFR0"/>
<dbReference type="Gene3D" id="2.60.300.12">
    <property type="entry name" value="HesB-like domain"/>
    <property type="match status" value="1"/>
</dbReference>
<dbReference type="NCBIfam" id="TIGR00049">
    <property type="entry name" value="iron-sulfur cluster assembly accessory protein"/>
    <property type="match status" value="1"/>
</dbReference>
<dbReference type="SUPFAM" id="SSF89360">
    <property type="entry name" value="HesB-like domain"/>
    <property type="match status" value="1"/>
</dbReference>
<evidence type="ECO:0000313" key="3">
    <source>
        <dbReference type="Proteomes" id="UP000729733"/>
    </source>
</evidence>
<dbReference type="PANTHER" id="PTHR43011:SF1">
    <property type="entry name" value="IRON-SULFUR CLUSTER ASSEMBLY 2 HOMOLOG, MITOCHONDRIAL"/>
    <property type="match status" value="1"/>
</dbReference>
<feature type="domain" description="Core" evidence="1">
    <location>
        <begin position="2"/>
        <end position="107"/>
    </location>
</feature>
<dbReference type="EMBL" id="JADWDC010000003">
    <property type="protein sequence ID" value="MCC0175708.1"/>
    <property type="molecule type" value="Genomic_DNA"/>
</dbReference>
<dbReference type="InterPro" id="IPR000361">
    <property type="entry name" value="ATAP_core_dom"/>
</dbReference>
<name>A0A964FFR0_9CYAN</name>
<dbReference type="GO" id="GO:0005506">
    <property type="term" value="F:iron ion binding"/>
    <property type="evidence" value="ECO:0007669"/>
    <property type="project" value="TreeGrafter"/>
</dbReference>
<evidence type="ECO:0000259" key="1">
    <source>
        <dbReference type="Pfam" id="PF01521"/>
    </source>
</evidence>
<organism evidence="2 3">
    <name type="scientific">Waterburya agarophytonicola KI4</name>
    <dbReference type="NCBI Taxonomy" id="2874699"/>
    <lineage>
        <taxon>Bacteria</taxon>
        <taxon>Bacillati</taxon>
        <taxon>Cyanobacteriota</taxon>
        <taxon>Cyanophyceae</taxon>
        <taxon>Pleurocapsales</taxon>
        <taxon>Hyellaceae</taxon>
        <taxon>Waterburya</taxon>
        <taxon>Waterburya agarophytonicola</taxon>
    </lineage>
</organism>
<dbReference type="InterPro" id="IPR016092">
    <property type="entry name" value="ATAP"/>
</dbReference>
<gene>
    <name evidence="2" type="ORF">I4641_01780</name>
</gene>
<proteinExistence type="predicted"/>
<accession>A0A964FFR0</accession>
<dbReference type="GO" id="GO:0051537">
    <property type="term" value="F:2 iron, 2 sulfur cluster binding"/>
    <property type="evidence" value="ECO:0007669"/>
    <property type="project" value="TreeGrafter"/>
</dbReference>
<dbReference type="Proteomes" id="UP000729733">
    <property type="component" value="Unassembled WGS sequence"/>
</dbReference>
<evidence type="ECO:0000313" key="2">
    <source>
        <dbReference type="EMBL" id="MCC0175708.1"/>
    </source>
</evidence>
<dbReference type="Pfam" id="PF01521">
    <property type="entry name" value="Fe-S_biosyn"/>
    <property type="match status" value="1"/>
</dbReference>
<dbReference type="GO" id="GO:0016226">
    <property type="term" value="P:iron-sulfur cluster assembly"/>
    <property type="evidence" value="ECO:0007669"/>
    <property type="project" value="InterPro"/>
</dbReference>
<protein>
    <submittedName>
        <fullName evidence="2">Iron-sulfur cluster assembly accessory protein</fullName>
    </submittedName>
</protein>
<keyword evidence="3" id="KW-1185">Reference proteome</keyword>
<dbReference type="GO" id="GO:0051539">
    <property type="term" value="F:4 iron, 4 sulfur cluster binding"/>
    <property type="evidence" value="ECO:0007669"/>
    <property type="project" value="TreeGrafter"/>
</dbReference>
<sequence>MLQISSSAAQEIRRIQRNQQQSDFLLKLSINFGGCSGLFYKLHLQDGDLDNLPSSSDRLLEIDGINIIVDRDGREYLENLTIDYAEDLMGGGFRFHNPLVKDVCGCGISFSSLKAIDTKAIGNK</sequence>
<dbReference type="InterPro" id="IPR035903">
    <property type="entry name" value="HesB-like_dom_sf"/>
</dbReference>
<dbReference type="PANTHER" id="PTHR43011">
    <property type="entry name" value="IRON-SULFUR CLUSTER ASSEMBLY 2 HOMOLOG, MITOCHONDRIAL"/>
    <property type="match status" value="1"/>
</dbReference>
<comment type="caution">
    <text evidence="2">The sequence shown here is derived from an EMBL/GenBank/DDBJ whole genome shotgun (WGS) entry which is preliminary data.</text>
</comment>